<keyword evidence="3" id="KW-1185">Reference proteome</keyword>
<dbReference type="Gene3D" id="1.25.40.10">
    <property type="entry name" value="Tetratricopeptide repeat domain"/>
    <property type="match status" value="1"/>
</dbReference>
<evidence type="ECO:0000313" key="3">
    <source>
        <dbReference type="Proteomes" id="UP000612585"/>
    </source>
</evidence>
<dbReference type="Proteomes" id="UP000612585">
    <property type="component" value="Unassembled WGS sequence"/>
</dbReference>
<dbReference type="AlphaFoldDB" id="A0A8J4E415"/>
<evidence type="ECO:0000313" key="2">
    <source>
        <dbReference type="EMBL" id="GIJ61495.1"/>
    </source>
</evidence>
<organism evidence="2 3">
    <name type="scientific">Virgisporangium aurantiacum</name>
    <dbReference type="NCBI Taxonomy" id="175570"/>
    <lineage>
        <taxon>Bacteria</taxon>
        <taxon>Bacillati</taxon>
        <taxon>Actinomycetota</taxon>
        <taxon>Actinomycetes</taxon>
        <taxon>Micromonosporales</taxon>
        <taxon>Micromonosporaceae</taxon>
        <taxon>Virgisporangium</taxon>
    </lineage>
</organism>
<keyword evidence="1" id="KW-0802">TPR repeat</keyword>
<accession>A0A8J4E415</accession>
<comment type="caution">
    <text evidence="2">The sequence shown here is derived from an EMBL/GenBank/DDBJ whole genome shotgun (WGS) entry which is preliminary data.</text>
</comment>
<protein>
    <recommendedName>
        <fullName evidence="4">Tetratricopeptide repeat-containing protein</fullName>
    </recommendedName>
</protein>
<evidence type="ECO:0008006" key="4">
    <source>
        <dbReference type="Google" id="ProtNLM"/>
    </source>
</evidence>
<name>A0A8J4E415_9ACTN</name>
<dbReference type="EMBL" id="BOPG01000067">
    <property type="protein sequence ID" value="GIJ61495.1"/>
    <property type="molecule type" value="Genomic_DNA"/>
</dbReference>
<feature type="repeat" description="TPR" evidence="1">
    <location>
        <begin position="132"/>
        <end position="165"/>
    </location>
</feature>
<sequence>MGERDPERMLAEYPWRFDPDTLREILDEADTALFHEIRAGLSERLATAGDDRSRARLLSMRAAVSRSLGDLDPAKADGVRALAYAEAVGDLRLLSTVRTRVAHVLQWRREFEAADRLFALADSPELPDRARAFVYQHAGKCVFDQGRYIEAVNHFERALDLRRDDPDPRLLASTELALDGVFRKVAAHGWGPYPRPMEEILGTRAAPEPAHDARDGPPS</sequence>
<dbReference type="PROSITE" id="PS50005">
    <property type="entry name" value="TPR"/>
    <property type="match status" value="1"/>
</dbReference>
<reference evidence="2" key="1">
    <citation type="submission" date="2021-01" db="EMBL/GenBank/DDBJ databases">
        <title>Whole genome shotgun sequence of Virgisporangium aurantiacum NBRC 16421.</title>
        <authorList>
            <person name="Komaki H."/>
            <person name="Tamura T."/>
        </authorList>
    </citation>
    <scope>NUCLEOTIDE SEQUENCE</scope>
    <source>
        <strain evidence="2">NBRC 16421</strain>
    </source>
</reference>
<proteinExistence type="predicted"/>
<dbReference type="SUPFAM" id="SSF48452">
    <property type="entry name" value="TPR-like"/>
    <property type="match status" value="1"/>
</dbReference>
<dbReference type="RefSeq" id="WP_204006468.1">
    <property type="nucleotide sequence ID" value="NZ_BOPG01000067.1"/>
</dbReference>
<gene>
    <name evidence="2" type="ORF">Vau01_090110</name>
</gene>
<dbReference type="InterPro" id="IPR011990">
    <property type="entry name" value="TPR-like_helical_dom_sf"/>
</dbReference>
<evidence type="ECO:0000256" key="1">
    <source>
        <dbReference type="PROSITE-ProRule" id="PRU00339"/>
    </source>
</evidence>
<dbReference type="SMART" id="SM00028">
    <property type="entry name" value="TPR"/>
    <property type="match status" value="2"/>
</dbReference>
<dbReference type="InterPro" id="IPR019734">
    <property type="entry name" value="TPR_rpt"/>
</dbReference>